<dbReference type="InterPro" id="IPR016047">
    <property type="entry name" value="M23ase_b-sheet_dom"/>
</dbReference>
<evidence type="ECO:0000313" key="5">
    <source>
        <dbReference type="EMBL" id="UOO92344.1"/>
    </source>
</evidence>
<proteinExistence type="inferred from homology"/>
<gene>
    <name evidence="5" type="ORF">LVJ81_12145</name>
</gene>
<dbReference type="Gene3D" id="3.10.350.10">
    <property type="entry name" value="LysM domain"/>
    <property type="match status" value="1"/>
</dbReference>
<dbReference type="PANTHER" id="PTHR21666">
    <property type="entry name" value="PEPTIDASE-RELATED"/>
    <property type="match status" value="1"/>
</dbReference>
<dbReference type="Pfam" id="PF01476">
    <property type="entry name" value="LysM"/>
    <property type="match status" value="1"/>
</dbReference>
<dbReference type="SMART" id="SM00257">
    <property type="entry name" value="LysM"/>
    <property type="match status" value="1"/>
</dbReference>
<dbReference type="CDD" id="cd00118">
    <property type="entry name" value="LysM"/>
    <property type="match status" value="1"/>
</dbReference>
<evidence type="ECO:0000259" key="4">
    <source>
        <dbReference type="PROSITE" id="PS51782"/>
    </source>
</evidence>
<dbReference type="PANTHER" id="PTHR21666:SF263">
    <property type="entry name" value="MUREIN HYDROLASE ACTIVATOR NLPD"/>
    <property type="match status" value="1"/>
</dbReference>
<organism evidence="5 6">
    <name type="scientific">Vitreoscilla stercoraria</name>
    <dbReference type="NCBI Taxonomy" id="61"/>
    <lineage>
        <taxon>Bacteria</taxon>
        <taxon>Pseudomonadati</taxon>
        <taxon>Pseudomonadota</taxon>
        <taxon>Betaproteobacteria</taxon>
        <taxon>Neisseriales</taxon>
        <taxon>Neisseriaceae</taxon>
        <taxon>Vitreoscilla</taxon>
    </lineage>
</organism>
<feature type="signal peptide" evidence="3">
    <location>
        <begin position="1"/>
        <end position="23"/>
    </location>
</feature>
<feature type="compositionally biased region" description="Low complexity" evidence="2">
    <location>
        <begin position="94"/>
        <end position="117"/>
    </location>
</feature>
<dbReference type="SUPFAM" id="SSF51261">
    <property type="entry name" value="Duplicated hybrid motif"/>
    <property type="match status" value="1"/>
</dbReference>
<keyword evidence="3" id="KW-0732">Signal</keyword>
<dbReference type="RefSeq" id="WP_019959348.1">
    <property type="nucleotide sequence ID" value="NZ_CP091512.1"/>
</dbReference>
<dbReference type="InterPro" id="IPR018392">
    <property type="entry name" value="LysM"/>
</dbReference>
<evidence type="ECO:0000256" key="2">
    <source>
        <dbReference type="SAM" id="MobiDB-lite"/>
    </source>
</evidence>
<dbReference type="PROSITE" id="PS51782">
    <property type="entry name" value="LYSM"/>
    <property type="match status" value="1"/>
</dbReference>
<name>A0ABY4EAT8_VITST</name>
<dbReference type="Proteomes" id="UP000832034">
    <property type="component" value="Chromosome"/>
</dbReference>
<accession>A0ABY4EAT8</accession>
<comment type="similarity">
    <text evidence="1">Belongs to the E.coli NlpD/Haemophilus LppB family.</text>
</comment>
<dbReference type="EMBL" id="CP091512">
    <property type="protein sequence ID" value="UOO92344.1"/>
    <property type="molecule type" value="Genomic_DNA"/>
</dbReference>
<feature type="domain" description="LysM" evidence="4">
    <location>
        <begin position="46"/>
        <end position="90"/>
    </location>
</feature>
<reference evidence="5" key="1">
    <citation type="submission" date="2021-12" db="EMBL/GenBank/DDBJ databases">
        <authorList>
            <person name="Veyrier F.J."/>
        </authorList>
    </citation>
    <scope>NUCLEOTIDE SEQUENCE</scope>
    <source>
        <strain evidence="5">SAG 1488-6</strain>
    </source>
</reference>
<dbReference type="InterPro" id="IPR011055">
    <property type="entry name" value="Dup_hybrid_motif"/>
</dbReference>
<dbReference type="InterPro" id="IPR036779">
    <property type="entry name" value="LysM_dom_sf"/>
</dbReference>
<keyword evidence="6" id="KW-1185">Reference proteome</keyword>
<feature type="chain" id="PRO_5047429368" evidence="3">
    <location>
        <begin position="24"/>
        <end position="251"/>
    </location>
</feature>
<feature type="region of interest" description="Disordered" evidence="2">
    <location>
        <begin position="94"/>
        <end position="120"/>
    </location>
</feature>
<dbReference type="Gene3D" id="2.70.70.10">
    <property type="entry name" value="Glucose Permease (Domain IIA)"/>
    <property type="match status" value="1"/>
</dbReference>
<sequence length="251" mass="26596">MKKIALWPCVGLLVLGLSACQSAAPIQSGHGGLRTAVPDNASVPAGYHRVQRGENLYRIGLRYNQTVSTLSRWNQLSNPGQIEVGQLLRVSNNVSSTPRRNTTNTATNTRQTNNTASKPAVSWSAPATAANTTNVRLARPVTGSVLSNFNGGSNKGVDFGGNRGDAVKAAAAGKVVYAGDGLRGYGNLVMVQHTPTLLTVYAHNDRVSVKEGDQVKQGQQIATMGSTGTDGVKLHFEVRQNGKAVNPNSYW</sequence>
<evidence type="ECO:0000256" key="3">
    <source>
        <dbReference type="SAM" id="SignalP"/>
    </source>
</evidence>
<reference evidence="5" key="2">
    <citation type="journal article" date="2022" name="Res Sq">
        <title>Evolution of multicellular longitudinally dividing oral cavity symbionts (Neisseriaceae).</title>
        <authorList>
            <person name="Nyongesa S."/>
            <person name="Weber P."/>
            <person name="Bernet E."/>
            <person name="Pullido F."/>
            <person name="Nieckarz M."/>
            <person name="Delaby M."/>
            <person name="Nieves C."/>
            <person name="Viehboeck T."/>
            <person name="Krause N."/>
            <person name="Rivera-Millot A."/>
            <person name="Nakamura A."/>
            <person name="Vischer N."/>
            <person name="VanNieuwenhze M."/>
            <person name="Brun Y."/>
            <person name="Cava F."/>
            <person name="Bulgheresi S."/>
            <person name="Veyrier F."/>
        </authorList>
    </citation>
    <scope>NUCLEOTIDE SEQUENCE</scope>
    <source>
        <strain evidence="5">SAG 1488-6</strain>
    </source>
</reference>
<dbReference type="InterPro" id="IPR050570">
    <property type="entry name" value="Cell_wall_metabolism_enzyme"/>
</dbReference>
<protein>
    <submittedName>
        <fullName evidence="5">Peptidoglycan DD-metalloendopeptidase family protein</fullName>
    </submittedName>
</protein>
<evidence type="ECO:0000313" key="6">
    <source>
        <dbReference type="Proteomes" id="UP000832034"/>
    </source>
</evidence>
<dbReference type="Pfam" id="PF01551">
    <property type="entry name" value="Peptidase_M23"/>
    <property type="match status" value="1"/>
</dbReference>
<evidence type="ECO:0000256" key="1">
    <source>
        <dbReference type="ARBA" id="ARBA00038420"/>
    </source>
</evidence>
<dbReference type="CDD" id="cd12797">
    <property type="entry name" value="M23_peptidase"/>
    <property type="match status" value="1"/>
</dbReference>
<dbReference type="PROSITE" id="PS51257">
    <property type="entry name" value="PROKAR_LIPOPROTEIN"/>
    <property type="match status" value="1"/>
</dbReference>